<comment type="caution">
    <text evidence="2">The sequence shown here is derived from an EMBL/GenBank/DDBJ whole genome shotgun (WGS) entry which is preliminary data.</text>
</comment>
<reference evidence="2" key="1">
    <citation type="journal article" date="2022" name="bioRxiv">
        <title>Genomics of Preaxostyla Flagellates Illuminates Evolutionary Transitions and the Path Towards Mitochondrial Loss.</title>
        <authorList>
            <person name="Novak L.V.F."/>
            <person name="Treitli S.C."/>
            <person name="Pyrih J."/>
            <person name="Halakuc P."/>
            <person name="Pipaliya S.V."/>
            <person name="Vacek V."/>
            <person name="Brzon O."/>
            <person name="Soukal P."/>
            <person name="Eme L."/>
            <person name="Dacks J.B."/>
            <person name="Karnkowska A."/>
            <person name="Elias M."/>
            <person name="Hampl V."/>
        </authorList>
    </citation>
    <scope>NUCLEOTIDE SEQUENCE</scope>
    <source>
        <strain evidence="2">RCP-MX</strain>
    </source>
</reference>
<organism evidence="2 3">
    <name type="scientific">Paratrimastix pyriformis</name>
    <dbReference type="NCBI Taxonomy" id="342808"/>
    <lineage>
        <taxon>Eukaryota</taxon>
        <taxon>Metamonada</taxon>
        <taxon>Preaxostyla</taxon>
        <taxon>Paratrimastigidae</taxon>
        <taxon>Paratrimastix</taxon>
    </lineage>
</organism>
<sequence length="157" mass="17302">MGAAAVPFNFPNTFGTPRGTGEARNERVSFPSSEPPLAPIFPADLATATEADHDNHQKSRWDALLPMARNWAIRPSRSLWGASIMLAILKQLMIEIWVKTADLVPSSLMDHLAHFDDQPVIDSRKWDPPSRFKKAGAPGGELLGTVCFKLLGRFLNP</sequence>
<name>A0ABQ8U6G8_9EUKA</name>
<dbReference type="Proteomes" id="UP001141327">
    <property type="component" value="Unassembled WGS sequence"/>
</dbReference>
<dbReference type="EMBL" id="JAPMOS010000361">
    <property type="protein sequence ID" value="KAJ4452885.1"/>
    <property type="molecule type" value="Genomic_DNA"/>
</dbReference>
<evidence type="ECO:0000313" key="2">
    <source>
        <dbReference type="EMBL" id="KAJ4452885.1"/>
    </source>
</evidence>
<evidence type="ECO:0000313" key="3">
    <source>
        <dbReference type="Proteomes" id="UP001141327"/>
    </source>
</evidence>
<feature type="region of interest" description="Disordered" evidence="1">
    <location>
        <begin position="1"/>
        <end position="37"/>
    </location>
</feature>
<gene>
    <name evidence="2" type="ORF">PAPYR_12818</name>
</gene>
<proteinExistence type="predicted"/>
<protein>
    <submittedName>
        <fullName evidence="2">Uncharacterized protein</fullName>
    </submittedName>
</protein>
<keyword evidence="3" id="KW-1185">Reference proteome</keyword>
<accession>A0ABQ8U6G8</accession>
<evidence type="ECO:0000256" key="1">
    <source>
        <dbReference type="SAM" id="MobiDB-lite"/>
    </source>
</evidence>